<evidence type="ECO:0000259" key="8">
    <source>
        <dbReference type="Pfam" id="PF22916"/>
    </source>
</evidence>
<evidence type="ECO:0000313" key="10">
    <source>
        <dbReference type="Proteomes" id="UP000075881"/>
    </source>
</evidence>
<reference evidence="10" key="1">
    <citation type="submission" date="2013-03" db="EMBL/GenBank/DDBJ databases">
        <title>The Genome Sequence of Anopheles christyi ACHKN1017.</title>
        <authorList>
            <consortium name="The Broad Institute Genomics Platform"/>
            <person name="Neafsey D.E."/>
            <person name="Besansky N."/>
            <person name="Walker B."/>
            <person name="Young S.K."/>
            <person name="Zeng Q."/>
            <person name="Gargeya S."/>
            <person name="Fitzgerald M."/>
            <person name="Haas B."/>
            <person name="Abouelleil A."/>
            <person name="Allen A.W."/>
            <person name="Alvarado L."/>
            <person name="Arachchi H.M."/>
            <person name="Berlin A.M."/>
            <person name="Chapman S.B."/>
            <person name="Gainer-Dewar J."/>
            <person name="Goldberg J."/>
            <person name="Griggs A."/>
            <person name="Gujja S."/>
            <person name="Hansen M."/>
            <person name="Howarth C."/>
            <person name="Imamovic A."/>
            <person name="Ireland A."/>
            <person name="Larimer J."/>
            <person name="McCowan C."/>
            <person name="Murphy C."/>
            <person name="Pearson M."/>
            <person name="Poon T.W."/>
            <person name="Priest M."/>
            <person name="Roberts A."/>
            <person name="Saif S."/>
            <person name="Shea T."/>
            <person name="Sisk P."/>
            <person name="Sykes S."/>
            <person name="Wortman J."/>
            <person name="Nusbaum C."/>
            <person name="Birren B."/>
        </authorList>
    </citation>
    <scope>NUCLEOTIDE SEQUENCE [LARGE SCALE GENOMIC DNA]</scope>
    <source>
        <strain evidence="10">ACHKN1017</strain>
    </source>
</reference>
<comment type="subcellular location">
    <subcellularLocation>
        <location evidence="1">Nucleus</location>
        <location evidence="1">Nucleolus</location>
    </subcellularLocation>
</comment>
<dbReference type="AlphaFoldDB" id="A0A182JUW5"/>
<dbReference type="EnsemblMetazoa" id="ACHR002297-RA">
    <property type="protein sequence ID" value="ACHR002297-PA"/>
    <property type="gene ID" value="ACHR002297"/>
</dbReference>
<feature type="compositionally biased region" description="Acidic residues" evidence="6">
    <location>
        <begin position="120"/>
        <end position="159"/>
    </location>
</feature>
<protein>
    <recommendedName>
        <fullName evidence="4">U3 small nucleolar RNA-associated protein 25 homolog</fullName>
    </recommendedName>
    <alternativeName>
        <fullName evidence="5">UTP25 small subunit processor component</fullName>
    </alternativeName>
</protein>
<dbReference type="GO" id="GO:0019843">
    <property type="term" value="F:rRNA binding"/>
    <property type="evidence" value="ECO:0007669"/>
    <property type="project" value="TreeGrafter"/>
</dbReference>
<dbReference type="Pfam" id="PF06862">
    <property type="entry name" value="Utp25_C"/>
    <property type="match status" value="1"/>
</dbReference>
<evidence type="ECO:0000256" key="5">
    <source>
        <dbReference type="ARBA" id="ARBA00032325"/>
    </source>
</evidence>
<dbReference type="PANTHER" id="PTHR12933:SF0">
    <property type="entry name" value="U3 SMALL NUCLEOLAR RNA-ASSOCIATED PROTEIN 25 HOMOLOG"/>
    <property type="match status" value="1"/>
</dbReference>
<name>A0A182JUW5_9DIPT</name>
<keyword evidence="3" id="KW-0539">Nucleus</keyword>
<feature type="domain" description="UTP25 C-terminal" evidence="7">
    <location>
        <begin position="619"/>
        <end position="807"/>
    </location>
</feature>
<organism evidence="9 10">
    <name type="scientific">Anopheles christyi</name>
    <dbReference type="NCBI Taxonomy" id="43041"/>
    <lineage>
        <taxon>Eukaryota</taxon>
        <taxon>Metazoa</taxon>
        <taxon>Ecdysozoa</taxon>
        <taxon>Arthropoda</taxon>
        <taxon>Hexapoda</taxon>
        <taxon>Insecta</taxon>
        <taxon>Pterygota</taxon>
        <taxon>Neoptera</taxon>
        <taxon>Endopterygota</taxon>
        <taxon>Diptera</taxon>
        <taxon>Nematocera</taxon>
        <taxon>Culicoidea</taxon>
        <taxon>Culicidae</taxon>
        <taxon>Anophelinae</taxon>
        <taxon>Anopheles</taxon>
    </lineage>
</organism>
<dbReference type="Pfam" id="PF22916">
    <property type="entry name" value="UTP25_NTPase-like"/>
    <property type="match status" value="1"/>
</dbReference>
<evidence type="ECO:0000256" key="4">
    <source>
        <dbReference type="ARBA" id="ARBA00024421"/>
    </source>
</evidence>
<dbReference type="InterPro" id="IPR027417">
    <property type="entry name" value="P-loop_NTPase"/>
</dbReference>
<dbReference type="InterPro" id="IPR010678">
    <property type="entry name" value="UTP25"/>
</dbReference>
<evidence type="ECO:0000256" key="1">
    <source>
        <dbReference type="ARBA" id="ARBA00004604"/>
    </source>
</evidence>
<feature type="region of interest" description="Disordered" evidence="6">
    <location>
        <begin position="1"/>
        <end position="199"/>
    </location>
</feature>
<reference evidence="9" key="2">
    <citation type="submission" date="2020-05" db="UniProtKB">
        <authorList>
            <consortium name="EnsemblMetazoa"/>
        </authorList>
    </citation>
    <scope>IDENTIFICATION</scope>
    <source>
        <strain evidence="9">ACHKN1017</strain>
    </source>
</reference>
<accession>A0A182JUW5</accession>
<sequence length="812" mass="93634">MGPRRTIFKKSRKNGKQQNMSKDMKKKFKKEQASRPPPTRYQRNIKHIERSQEAIQAQKRQIEAERKYRQKANGSFGMDTFTSSDSEEDEGEQASRENGTAFEDLAVEFNDQLGQAVVDSEVESEEGDLDDEDMDEEGEEEDEEVGEEETEDVSDDGETSDCKIKESDSEANQASEMESEDEIEEEDPSDLSSEDDELETNDPYMQHTAFNLSPGMLETIAAEPPRVEHSKMVFPGLGNVLVELPKCTVANKRPEPKGILTKERYAKPGTLPTVPEHNASIDWRALHVKDKITRNITEPLDALQRDTFAILNGYQDLHITQRSFENAGRLRYVYCLHALNHVLKAVSKMQHHTIKLAASRADGRKKKKPAEDEFRRKIKVPKVGDEPTVGLECRDQGFVRPKVLIVVPFRESAFQCVSVLKHLFAGENEKNVMNWKRFTEQYGGGSTLSFSHKNPKPADYEQTFAGNIDDNFRLGIAFNRSTMKLYAKYYGSDVIIASPLGLRLAIGAKGEKHRDYDFLASIELLIIDQAEVCYAQNWDHLLHVMEHLHQQPKSTEYTEFSRVREWCLSGWSKFYRQSVLLSGFELPDFRSLYNKHFHNYRGKVRTIVRREQQQHTGTIRRVVVPVPQNFQRIETSTLDGAGSARFSHFVNVILPQARTVSMARCMIYVPSYFDFVRLRNHFKKEDISFTQICEYTADPKISRARDMFFHGGKHFLLYSERAHFFRRHRIRGVRHLIFYGPPAFPHFYPELVNLMMKENQNPRDGVDDSSMTVTVLYTRYDTYQLTEMIGIERANAMIKAPRSVHRFSTDQK</sequence>
<evidence type="ECO:0000256" key="3">
    <source>
        <dbReference type="ARBA" id="ARBA00023242"/>
    </source>
</evidence>
<evidence type="ECO:0000256" key="6">
    <source>
        <dbReference type="SAM" id="MobiDB-lite"/>
    </source>
</evidence>
<comment type="similarity">
    <text evidence="2">Belongs to the UTP25 family.</text>
</comment>
<keyword evidence="10" id="KW-1185">Reference proteome</keyword>
<dbReference type="GO" id="GO:0032040">
    <property type="term" value="C:small-subunit processome"/>
    <property type="evidence" value="ECO:0007669"/>
    <property type="project" value="TreeGrafter"/>
</dbReference>
<feature type="compositionally biased region" description="Acidic residues" evidence="6">
    <location>
        <begin position="177"/>
        <end position="199"/>
    </location>
</feature>
<dbReference type="VEuPathDB" id="VectorBase:ACHR002297"/>
<dbReference type="InterPro" id="IPR053939">
    <property type="entry name" value="UTP25_C"/>
</dbReference>
<feature type="compositionally biased region" description="Basic residues" evidence="6">
    <location>
        <begin position="1"/>
        <end position="15"/>
    </location>
</feature>
<dbReference type="Proteomes" id="UP000075881">
    <property type="component" value="Unassembled WGS sequence"/>
</dbReference>
<dbReference type="GO" id="GO:0000462">
    <property type="term" value="P:maturation of SSU-rRNA from tricistronic rRNA transcript (SSU-rRNA, 5.8S rRNA, LSU-rRNA)"/>
    <property type="evidence" value="ECO:0007669"/>
    <property type="project" value="TreeGrafter"/>
</dbReference>
<dbReference type="GO" id="GO:0034511">
    <property type="term" value="F:U3 snoRNA binding"/>
    <property type="evidence" value="ECO:0007669"/>
    <property type="project" value="InterPro"/>
</dbReference>
<evidence type="ECO:0000313" key="9">
    <source>
        <dbReference type="EnsemblMetazoa" id="ACHR002297-PA"/>
    </source>
</evidence>
<proteinExistence type="inferred from homology"/>
<dbReference type="SUPFAM" id="SSF52540">
    <property type="entry name" value="P-loop containing nucleoside triphosphate hydrolases"/>
    <property type="match status" value="1"/>
</dbReference>
<evidence type="ECO:0000256" key="2">
    <source>
        <dbReference type="ARBA" id="ARBA00009223"/>
    </source>
</evidence>
<dbReference type="InterPro" id="IPR053940">
    <property type="entry name" value="UTP25_NTPase-like"/>
</dbReference>
<dbReference type="PANTHER" id="PTHR12933">
    <property type="entry name" value="ORF PROTEIN-RELATED"/>
    <property type="match status" value="1"/>
</dbReference>
<feature type="domain" description="UTP25 NTP hydrolase-like" evidence="8">
    <location>
        <begin position="314"/>
        <end position="604"/>
    </location>
</feature>
<dbReference type="STRING" id="43041.A0A182JUW5"/>
<evidence type="ECO:0000259" key="7">
    <source>
        <dbReference type="Pfam" id="PF06862"/>
    </source>
</evidence>